<dbReference type="AlphaFoldDB" id="A0A921IMB5"/>
<keyword evidence="2" id="KW-0489">Methyltransferase</keyword>
<dbReference type="GO" id="GO:0032259">
    <property type="term" value="P:methylation"/>
    <property type="evidence" value="ECO:0007669"/>
    <property type="project" value="UniProtKB-KW"/>
</dbReference>
<dbReference type="Proteomes" id="UP000782880">
    <property type="component" value="Unassembled WGS sequence"/>
</dbReference>
<evidence type="ECO:0000256" key="3">
    <source>
        <dbReference type="ARBA" id="ARBA00022679"/>
    </source>
</evidence>
<comment type="catalytic activity">
    <reaction evidence="6">
        <text>a 2'-deoxyadenosine in DNA + S-adenosyl-L-methionine = an N(6)-methyl-2'-deoxyadenosine in DNA + S-adenosyl-L-homocysteine + H(+)</text>
        <dbReference type="Rhea" id="RHEA:15197"/>
        <dbReference type="Rhea" id="RHEA-COMP:12418"/>
        <dbReference type="Rhea" id="RHEA-COMP:12419"/>
        <dbReference type="ChEBI" id="CHEBI:15378"/>
        <dbReference type="ChEBI" id="CHEBI:57856"/>
        <dbReference type="ChEBI" id="CHEBI:59789"/>
        <dbReference type="ChEBI" id="CHEBI:90615"/>
        <dbReference type="ChEBI" id="CHEBI:90616"/>
        <dbReference type="EC" id="2.1.1.72"/>
    </reaction>
</comment>
<sequence>MTELQKQTNANIQAKANLIWEIATHLVGLFKPHEYGKVILPMTVLKRFDDALKPTKAAVVEMAKKLDAQHVEGAARDGILCRISGFDFYNTSNYDFAKLIADPDNAEINFEAYLQGFSANIKDIIDNFDFTNTVKLMVKGGVLFVTLQEFNSSKADMSPEKITSADMGYIFEELIRKFSESYDEQAGAHFTSRDIIYLMTELLVAPEKAEIMAEGCTKTAYDMAMGTSQMLGCLTERLQEISEDAALTCFGQEFNPETYAIAKADMLIKGGNASGMKFGDTLSDDAFSGYEFDYIISNPPFGIDWKREKAQVENEAKRGFDGRFGPGLPAISDGQMLFMLNGVKKLKEGSGRMAIIQNGSSLFTGDAGSGASEIRRYVIEGDLVEAIIQLPTDLFYNTGISTYIWVLTKGKAMYRSGKVQLIDASKCFVKRRKNIGSKRVDLDDACIDLILRAYEKFSNET</sequence>
<evidence type="ECO:0000259" key="8">
    <source>
        <dbReference type="Pfam" id="PF12161"/>
    </source>
</evidence>
<evidence type="ECO:0000256" key="2">
    <source>
        <dbReference type="ARBA" id="ARBA00022603"/>
    </source>
</evidence>
<protein>
    <recommendedName>
        <fullName evidence="1">site-specific DNA-methyltransferase (adenine-specific)</fullName>
        <ecNumber evidence="1">2.1.1.72</ecNumber>
    </recommendedName>
</protein>
<dbReference type="Pfam" id="PF02384">
    <property type="entry name" value="N6_Mtase"/>
    <property type="match status" value="1"/>
</dbReference>
<keyword evidence="3" id="KW-0808">Transferase</keyword>
<dbReference type="PANTHER" id="PTHR42933:SF3">
    <property type="entry name" value="TYPE I RESTRICTION ENZYME MJAVIII METHYLASE SUBUNIT"/>
    <property type="match status" value="1"/>
</dbReference>
<evidence type="ECO:0000256" key="4">
    <source>
        <dbReference type="ARBA" id="ARBA00022691"/>
    </source>
</evidence>
<reference evidence="9" key="2">
    <citation type="submission" date="2021-09" db="EMBL/GenBank/DDBJ databases">
        <authorList>
            <person name="Gilroy R."/>
        </authorList>
    </citation>
    <scope>NUCLEOTIDE SEQUENCE</scope>
    <source>
        <strain evidence="9">ChiBcec21-2208</strain>
    </source>
</reference>
<dbReference type="InterPro" id="IPR002052">
    <property type="entry name" value="DNA_methylase_N6_adenine_CS"/>
</dbReference>
<dbReference type="GO" id="GO:0009307">
    <property type="term" value="P:DNA restriction-modification system"/>
    <property type="evidence" value="ECO:0007669"/>
    <property type="project" value="UniProtKB-KW"/>
</dbReference>
<name>A0A921IMB5_9FIRM</name>
<dbReference type="PANTHER" id="PTHR42933">
    <property type="entry name" value="SLR6095 PROTEIN"/>
    <property type="match status" value="1"/>
</dbReference>
<comment type="caution">
    <text evidence="9">The sequence shown here is derived from an EMBL/GenBank/DDBJ whole genome shotgun (WGS) entry which is preliminary data.</text>
</comment>
<evidence type="ECO:0000256" key="1">
    <source>
        <dbReference type="ARBA" id="ARBA00011900"/>
    </source>
</evidence>
<dbReference type="EC" id="2.1.1.72" evidence="1"/>
<evidence type="ECO:0000256" key="6">
    <source>
        <dbReference type="ARBA" id="ARBA00047942"/>
    </source>
</evidence>
<reference evidence="9" key="1">
    <citation type="journal article" date="2021" name="PeerJ">
        <title>Extensive microbial diversity within the chicken gut microbiome revealed by metagenomics and culture.</title>
        <authorList>
            <person name="Gilroy R."/>
            <person name="Ravi A."/>
            <person name="Getino M."/>
            <person name="Pursley I."/>
            <person name="Horton D.L."/>
            <person name="Alikhan N.F."/>
            <person name="Baker D."/>
            <person name="Gharbi K."/>
            <person name="Hall N."/>
            <person name="Watson M."/>
            <person name="Adriaenssens E.M."/>
            <person name="Foster-Nyarko E."/>
            <person name="Jarju S."/>
            <person name="Secka A."/>
            <person name="Antonio M."/>
            <person name="Oren A."/>
            <person name="Chaudhuri R.R."/>
            <person name="La Ragione R."/>
            <person name="Hildebrand F."/>
            <person name="Pallen M.J."/>
        </authorList>
    </citation>
    <scope>NUCLEOTIDE SEQUENCE</scope>
    <source>
        <strain evidence="9">ChiBcec21-2208</strain>
    </source>
</reference>
<dbReference type="InterPro" id="IPR022749">
    <property type="entry name" value="D12N6_MeTrfase_N"/>
</dbReference>
<feature type="non-terminal residue" evidence="9">
    <location>
        <position position="461"/>
    </location>
</feature>
<feature type="domain" description="DNA methylase adenine-specific" evidence="7">
    <location>
        <begin position="166"/>
        <end position="458"/>
    </location>
</feature>
<dbReference type="GO" id="GO:0008170">
    <property type="term" value="F:N-methyltransferase activity"/>
    <property type="evidence" value="ECO:0007669"/>
    <property type="project" value="InterPro"/>
</dbReference>
<dbReference type="GO" id="GO:0003677">
    <property type="term" value="F:DNA binding"/>
    <property type="evidence" value="ECO:0007669"/>
    <property type="project" value="InterPro"/>
</dbReference>
<dbReference type="Gene3D" id="3.40.50.150">
    <property type="entry name" value="Vaccinia Virus protein VP39"/>
    <property type="match status" value="1"/>
</dbReference>
<dbReference type="InterPro" id="IPR029063">
    <property type="entry name" value="SAM-dependent_MTases_sf"/>
</dbReference>
<dbReference type="InterPro" id="IPR051537">
    <property type="entry name" value="DNA_Adenine_Mtase"/>
</dbReference>
<evidence type="ECO:0000313" key="9">
    <source>
        <dbReference type="EMBL" id="HJG28418.1"/>
    </source>
</evidence>
<evidence type="ECO:0000313" key="10">
    <source>
        <dbReference type="Proteomes" id="UP000782880"/>
    </source>
</evidence>
<proteinExistence type="predicted"/>
<dbReference type="GO" id="GO:0009007">
    <property type="term" value="F:site-specific DNA-methyltransferase (adenine-specific) activity"/>
    <property type="evidence" value="ECO:0007669"/>
    <property type="project" value="UniProtKB-EC"/>
</dbReference>
<dbReference type="Pfam" id="PF12161">
    <property type="entry name" value="HsdM_N"/>
    <property type="match status" value="1"/>
</dbReference>
<evidence type="ECO:0000259" key="7">
    <source>
        <dbReference type="Pfam" id="PF02384"/>
    </source>
</evidence>
<accession>A0A921IMB5</accession>
<gene>
    <name evidence="9" type="ORF">K8V20_07210</name>
</gene>
<evidence type="ECO:0000256" key="5">
    <source>
        <dbReference type="ARBA" id="ARBA00022747"/>
    </source>
</evidence>
<dbReference type="InterPro" id="IPR003356">
    <property type="entry name" value="DNA_methylase_A-5"/>
</dbReference>
<feature type="domain" description="N6 adenine-specific DNA methyltransferase N-terminal" evidence="8">
    <location>
        <begin position="17"/>
        <end position="136"/>
    </location>
</feature>
<dbReference type="EMBL" id="DYVE01000184">
    <property type="protein sequence ID" value="HJG28418.1"/>
    <property type="molecule type" value="Genomic_DNA"/>
</dbReference>
<dbReference type="SUPFAM" id="SSF53335">
    <property type="entry name" value="S-adenosyl-L-methionine-dependent methyltransferases"/>
    <property type="match status" value="1"/>
</dbReference>
<organism evidence="9 10">
    <name type="scientific">Subdoligranulum variabile</name>
    <dbReference type="NCBI Taxonomy" id="214851"/>
    <lineage>
        <taxon>Bacteria</taxon>
        <taxon>Bacillati</taxon>
        <taxon>Bacillota</taxon>
        <taxon>Clostridia</taxon>
        <taxon>Eubacteriales</taxon>
        <taxon>Oscillospiraceae</taxon>
        <taxon>Subdoligranulum</taxon>
    </lineage>
</organism>
<keyword evidence="4" id="KW-0949">S-adenosyl-L-methionine</keyword>
<keyword evidence="5" id="KW-0680">Restriction system</keyword>
<dbReference type="PROSITE" id="PS00092">
    <property type="entry name" value="N6_MTASE"/>
    <property type="match status" value="1"/>
</dbReference>